<dbReference type="InterPro" id="IPR014710">
    <property type="entry name" value="RmlC-like_jellyroll"/>
</dbReference>
<dbReference type="AlphaFoldDB" id="A0A381PQ81"/>
<dbReference type="InterPro" id="IPR012318">
    <property type="entry name" value="HTH_CRP"/>
</dbReference>
<name>A0A381PQ81_9ZZZZ</name>
<keyword evidence="3" id="KW-0804">Transcription</keyword>
<feature type="domain" description="Cyclic nucleotide-binding" evidence="4">
    <location>
        <begin position="16"/>
        <end position="100"/>
    </location>
</feature>
<dbReference type="InterPro" id="IPR018490">
    <property type="entry name" value="cNMP-bd_dom_sf"/>
</dbReference>
<accession>A0A381PQ81</accession>
<protein>
    <recommendedName>
        <fullName evidence="7">HTH crp-type domain-containing protein</fullName>
    </recommendedName>
</protein>
<keyword evidence="2" id="KW-0238">DNA-binding</keyword>
<dbReference type="PROSITE" id="PS51063">
    <property type="entry name" value="HTH_CRP_2"/>
    <property type="match status" value="1"/>
</dbReference>
<keyword evidence="1" id="KW-0805">Transcription regulation</keyword>
<dbReference type="InterPro" id="IPR050397">
    <property type="entry name" value="Env_Response_Regulators"/>
</dbReference>
<dbReference type="Gene3D" id="1.10.10.10">
    <property type="entry name" value="Winged helix-like DNA-binding domain superfamily/Winged helix DNA-binding domain"/>
    <property type="match status" value="1"/>
</dbReference>
<dbReference type="InterPro" id="IPR000595">
    <property type="entry name" value="cNMP-bd_dom"/>
</dbReference>
<gene>
    <name evidence="6" type="ORF">METZ01_LOCUS20487</name>
</gene>
<sequence length="232" mass="25236">VPLQVIPRRDRKLNALIKGATPVAYRKGGVIYRQGESSTLVLLVREGHARLTLPKSGADGGRIVGIAGPRELLGIEAVTLDVPRRYTAIAGSACTLIPLNGGAVFKALRASPMTLSQFLCSNDNDLAEARLISLSSGFSSKARIADVLLDLAYRFGVDDGRRIRLDHWFTHQELADLAGAHRSTVTTAINDWIYDGMLKPQRRGGLIINKPGTLRKAGTEASKKRKRKMATR</sequence>
<organism evidence="6">
    <name type="scientific">marine metagenome</name>
    <dbReference type="NCBI Taxonomy" id="408172"/>
    <lineage>
        <taxon>unclassified sequences</taxon>
        <taxon>metagenomes</taxon>
        <taxon>ecological metagenomes</taxon>
    </lineage>
</organism>
<dbReference type="PANTHER" id="PTHR24567:SF74">
    <property type="entry name" value="HTH-TYPE TRANSCRIPTIONAL REGULATOR ARCR"/>
    <property type="match status" value="1"/>
</dbReference>
<dbReference type="PANTHER" id="PTHR24567">
    <property type="entry name" value="CRP FAMILY TRANSCRIPTIONAL REGULATORY PROTEIN"/>
    <property type="match status" value="1"/>
</dbReference>
<evidence type="ECO:0000259" key="5">
    <source>
        <dbReference type="PROSITE" id="PS51063"/>
    </source>
</evidence>
<dbReference type="PROSITE" id="PS50042">
    <property type="entry name" value="CNMP_BINDING_3"/>
    <property type="match status" value="1"/>
</dbReference>
<evidence type="ECO:0000256" key="3">
    <source>
        <dbReference type="ARBA" id="ARBA00023163"/>
    </source>
</evidence>
<dbReference type="GO" id="GO:0003677">
    <property type="term" value="F:DNA binding"/>
    <property type="evidence" value="ECO:0007669"/>
    <property type="project" value="UniProtKB-KW"/>
</dbReference>
<evidence type="ECO:0000256" key="2">
    <source>
        <dbReference type="ARBA" id="ARBA00023125"/>
    </source>
</evidence>
<dbReference type="GO" id="GO:0005829">
    <property type="term" value="C:cytosol"/>
    <property type="evidence" value="ECO:0007669"/>
    <property type="project" value="TreeGrafter"/>
</dbReference>
<evidence type="ECO:0000256" key="1">
    <source>
        <dbReference type="ARBA" id="ARBA00023015"/>
    </source>
</evidence>
<dbReference type="Pfam" id="PF13545">
    <property type="entry name" value="HTH_Crp_2"/>
    <property type="match status" value="1"/>
</dbReference>
<evidence type="ECO:0008006" key="7">
    <source>
        <dbReference type="Google" id="ProtNLM"/>
    </source>
</evidence>
<dbReference type="SMART" id="SM00100">
    <property type="entry name" value="cNMP"/>
    <property type="match status" value="1"/>
</dbReference>
<dbReference type="InterPro" id="IPR036390">
    <property type="entry name" value="WH_DNA-bd_sf"/>
</dbReference>
<feature type="non-terminal residue" evidence="6">
    <location>
        <position position="1"/>
    </location>
</feature>
<dbReference type="SMART" id="SM00419">
    <property type="entry name" value="HTH_CRP"/>
    <property type="match status" value="1"/>
</dbReference>
<dbReference type="CDD" id="cd00038">
    <property type="entry name" value="CAP_ED"/>
    <property type="match status" value="1"/>
</dbReference>
<dbReference type="SUPFAM" id="SSF51206">
    <property type="entry name" value="cAMP-binding domain-like"/>
    <property type="match status" value="1"/>
</dbReference>
<proteinExistence type="predicted"/>
<evidence type="ECO:0000259" key="4">
    <source>
        <dbReference type="PROSITE" id="PS50042"/>
    </source>
</evidence>
<feature type="domain" description="HTH crp-type" evidence="5">
    <location>
        <begin position="138"/>
        <end position="212"/>
    </location>
</feature>
<reference evidence="6" key="1">
    <citation type="submission" date="2018-05" db="EMBL/GenBank/DDBJ databases">
        <authorList>
            <person name="Lanie J.A."/>
            <person name="Ng W.-L."/>
            <person name="Kazmierczak K.M."/>
            <person name="Andrzejewski T.M."/>
            <person name="Davidsen T.M."/>
            <person name="Wayne K.J."/>
            <person name="Tettelin H."/>
            <person name="Glass J.I."/>
            <person name="Rusch D."/>
            <person name="Podicherti R."/>
            <person name="Tsui H.-C.T."/>
            <person name="Winkler M.E."/>
        </authorList>
    </citation>
    <scope>NUCLEOTIDE SEQUENCE</scope>
</reference>
<dbReference type="EMBL" id="UINC01001016">
    <property type="protein sequence ID" value="SUZ67633.1"/>
    <property type="molecule type" value="Genomic_DNA"/>
</dbReference>
<dbReference type="GO" id="GO:0003700">
    <property type="term" value="F:DNA-binding transcription factor activity"/>
    <property type="evidence" value="ECO:0007669"/>
    <property type="project" value="TreeGrafter"/>
</dbReference>
<dbReference type="Pfam" id="PF00027">
    <property type="entry name" value="cNMP_binding"/>
    <property type="match status" value="1"/>
</dbReference>
<evidence type="ECO:0000313" key="6">
    <source>
        <dbReference type="EMBL" id="SUZ67633.1"/>
    </source>
</evidence>
<dbReference type="SUPFAM" id="SSF46785">
    <property type="entry name" value="Winged helix' DNA-binding domain"/>
    <property type="match status" value="1"/>
</dbReference>
<dbReference type="Gene3D" id="2.60.120.10">
    <property type="entry name" value="Jelly Rolls"/>
    <property type="match status" value="1"/>
</dbReference>
<dbReference type="InterPro" id="IPR036388">
    <property type="entry name" value="WH-like_DNA-bd_sf"/>
</dbReference>